<gene>
    <name evidence="3" type="ORF">Ppb6_00707</name>
</gene>
<dbReference type="InterPro" id="IPR024467">
    <property type="entry name" value="Xre/MbcA/ParS-like_toxin-bd"/>
</dbReference>
<feature type="domain" description="Antitoxin Xre-like helix-turn-helix" evidence="2">
    <location>
        <begin position="30"/>
        <end position="91"/>
    </location>
</feature>
<reference evidence="3 4" key="1">
    <citation type="submission" date="2015-12" db="EMBL/GenBank/DDBJ databases">
        <title>Genome comparisons provide insights into the role of secondary metabolites in the pathogenic phase of the Photorhabdus life cycle.</title>
        <authorList>
            <person name="Tobias N.J."/>
            <person name="Mishra B."/>
            <person name="Gupta D.K."/>
            <person name="Thines M."/>
            <person name="Stinear T.P."/>
            <person name="Bode H.B."/>
        </authorList>
    </citation>
    <scope>NUCLEOTIDE SEQUENCE [LARGE SCALE GENOMIC DNA]</scope>
    <source>
        <strain evidence="3 4">PB68.1</strain>
    </source>
</reference>
<dbReference type="GO" id="GO:0003677">
    <property type="term" value="F:DNA binding"/>
    <property type="evidence" value="ECO:0007669"/>
    <property type="project" value="InterPro"/>
</dbReference>
<organism evidence="3 4">
    <name type="scientific">Photorhabdus australis subsp. thailandensis</name>
    <dbReference type="NCBI Taxonomy" id="2805096"/>
    <lineage>
        <taxon>Bacteria</taxon>
        <taxon>Pseudomonadati</taxon>
        <taxon>Pseudomonadota</taxon>
        <taxon>Gammaproteobacteria</taxon>
        <taxon>Enterobacterales</taxon>
        <taxon>Morganellaceae</taxon>
        <taxon>Photorhabdus</taxon>
    </lineage>
</organism>
<proteinExistence type="predicted"/>
<sequence length="149" mass="16602">MQVFTPSHKVQSPPPLWRTVGFPSSSGPHLNAVLNEGLPVTIVEKIQNWSTFGKGDILRIAGIQIRSYSRRRSGKGKFTADESQRIARFVRVMDHAVDLFNGDKDKATQWMKRPIRGLGYVTPESMLDTESGALDVMNLIGRIEHGIVS</sequence>
<dbReference type="InterPro" id="IPR046847">
    <property type="entry name" value="Xre-like_HTH"/>
</dbReference>
<accession>A0A1C0U7R6</accession>
<name>A0A1C0U7R6_9GAMM</name>
<keyword evidence="4" id="KW-1185">Reference proteome</keyword>
<comment type="caution">
    <text evidence="3">The sequence shown here is derived from an EMBL/GenBank/DDBJ whole genome shotgun (WGS) entry which is preliminary data.</text>
</comment>
<dbReference type="Pfam" id="PF20432">
    <property type="entry name" value="Xre-like-HTH"/>
    <property type="match status" value="1"/>
</dbReference>
<dbReference type="InterPro" id="IPR011979">
    <property type="entry name" value="Antitox_Xre"/>
</dbReference>
<protein>
    <submittedName>
        <fullName evidence="3">Uncharacterized protein</fullName>
    </submittedName>
</protein>
<dbReference type="Pfam" id="PF09722">
    <property type="entry name" value="Xre_MbcA_ParS_C"/>
    <property type="match status" value="1"/>
</dbReference>
<feature type="domain" description="Antitoxin Xre/MbcA/ParS-like toxin-binding" evidence="1">
    <location>
        <begin position="96"/>
        <end position="146"/>
    </location>
</feature>
<dbReference type="STRING" id="286156.Ppb6_00707"/>
<evidence type="ECO:0000313" key="3">
    <source>
        <dbReference type="EMBL" id="OCQ53982.1"/>
    </source>
</evidence>
<dbReference type="NCBIfam" id="TIGR02293">
    <property type="entry name" value="TAS_TIGR02293"/>
    <property type="match status" value="1"/>
</dbReference>
<dbReference type="PATRIC" id="fig|286156.4.peg.812"/>
<dbReference type="Proteomes" id="UP000093476">
    <property type="component" value="Unassembled WGS sequence"/>
</dbReference>
<evidence type="ECO:0000313" key="4">
    <source>
        <dbReference type="Proteomes" id="UP000093476"/>
    </source>
</evidence>
<dbReference type="EMBL" id="LOMY01000027">
    <property type="protein sequence ID" value="OCQ53982.1"/>
    <property type="molecule type" value="Genomic_DNA"/>
</dbReference>
<dbReference type="AlphaFoldDB" id="A0A1C0U7R6"/>
<evidence type="ECO:0000259" key="1">
    <source>
        <dbReference type="Pfam" id="PF09722"/>
    </source>
</evidence>
<evidence type="ECO:0000259" key="2">
    <source>
        <dbReference type="Pfam" id="PF20432"/>
    </source>
</evidence>
<dbReference type="RefSeq" id="WP_065822135.1">
    <property type="nucleotide sequence ID" value="NZ_CAWMQZ010000027.1"/>
</dbReference>